<evidence type="ECO:0000313" key="7">
    <source>
        <dbReference type="Proteomes" id="UP000028721"/>
    </source>
</evidence>
<dbReference type="PROSITE" id="PS00356">
    <property type="entry name" value="HTH_LACI_1"/>
    <property type="match status" value="1"/>
</dbReference>
<dbReference type="SUPFAM" id="SSF53822">
    <property type="entry name" value="Periplasmic binding protein-like I"/>
    <property type="match status" value="1"/>
</dbReference>
<evidence type="ECO:0000256" key="3">
    <source>
        <dbReference type="ARBA" id="ARBA00023125"/>
    </source>
</evidence>
<dbReference type="CDD" id="cd01392">
    <property type="entry name" value="HTH_LacI"/>
    <property type="match status" value="1"/>
</dbReference>
<keyword evidence="4" id="KW-0804">Transcription</keyword>
<evidence type="ECO:0000256" key="2">
    <source>
        <dbReference type="ARBA" id="ARBA00023015"/>
    </source>
</evidence>
<proteinExistence type="predicted"/>
<organism evidence="6 7">
    <name type="scientific">Serratia grimesii</name>
    <dbReference type="NCBI Taxonomy" id="82995"/>
    <lineage>
        <taxon>Bacteria</taxon>
        <taxon>Pseudomonadati</taxon>
        <taxon>Pseudomonadota</taxon>
        <taxon>Gammaproteobacteria</taxon>
        <taxon>Enterobacterales</taxon>
        <taxon>Yersiniaceae</taxon>
        <taxon>Serratia</taxon>
    </lineage>
</organism>
<dbReference type="EMBL" id="JGVP01000002">
    <property type="protein sequence ID" value="KFB90097.1"/>
    <property type="molecule type" value="Genomic_DNA"/>
</dbReference>
<evidence type="ECO:0000256" key="4">
    <source>
        <dbReference type="ARBA" id="ARBA00023163"/>
    </source>
</evidence>
<dbReference type="Pfam" id="PF13407">
    <property type="entry name" value="Peripla_BP_4"/>
    <property type="match status" value="1"/>
</dbReference>
<evidence type="ECO:0000256" key="1">
    <source>
        <dbReference type="ARBA" id="ARBA00022491"/>
    </source>
</evidence>
<dbReference type="Pfam" id="PF00356">
    <property type="entry name" value="LacI"/>
    <property type="match status" value="1"/>
</dbReference>
<dbReference type="PANTHER" id="PTHR30146">
    <property type="entry name" value="LACI-RELATED TRANSCRIPTIONAL REPRESSOR"/>
    <property type="match status" value="1"/>
</dbReference>
<accession>A0ABR4UDJ5</accession>
<keyword evidence="2" id="KW-0805">Transcription regulation</keyword>
<dbReference type="InterPro" id="IPR028082">
    <property type="entry name" value="Peripla_BP_I"/>
</dbReference>
<dbReference type="InterPro" id="IPR025997">
    <property type="entry name" value="SBP_2_dom"/>
</dbReference>
<dbReference type="NCBIfam" id="TIGR02417">
    <property type="entry name" value="fruct_sucro_rep"/>
    <property type="match status" value="1"/>
</dbReference>
<dbReference type="Gene3D" id="1.10.260.40">
    <property type="entry name" value="lambda repressor-like DNA-binding domains"/>
    <property type="match status" value="1"/>
</dbReference>
<dbReference type="SMART" id="SM00354">
    <property type="entry name" value="HTH_LACI"/>
    <property type="match status" value="1"/>
</dbReference>
<name>A0ABR4UDJ5_9GAMM</name>
<dbReference type="InterPro" id="IPR010982">
    <property type="entry name" value="Lambda_DNA-bd_dom_sf"/>
</dbReference>
<keyword evidence="1" id="KW-0678">Repressor</keyword>
<dbReference type="CDD" id="cd06274">
    <property type="entry name" value="PBP1_FruR"/>
    <property type="match status" value="1"/>
</dbReference>
<gene>
    <name evidence="6" type="ORF">CR62_08990</name>
</gene>
<keyword evidence="7" id="KW-1185">Reference proteome</keyword>
<keyword evidence="3" id="KW-0238">DNA-binding</keyword>
<sequence>MTHPSMNSDAVSEKNKRITISDIAALAGVSKSTASLVLNGRSKEYRVSDDTRDRILALAAEHHYQPSFHARSLRSSRSHTLGLVVPEMTNYGFAVISRELETLCREAGLQLLIACTDENPAQEMMAVNSLVQRQVDGLIVASSQLNDAEYQKINAGLPVVQMDRLITGSDLPLVITDSLTSTATLVENIARQHPDEFYFLGGQPRISPTRDRLAGFQLGLERAGVICKPEWIINGNYHPSSGYEMFAQLCAQLGRPPKALFTAACGLLEGVLRYLNQHQLMESDLHLCSFDDHYLFDGLTLKIDTVAQDCRALAQHSFDMVSTLIDERPLEQNALYLPGSIHWRHAGSKALLDQH</sequence>
<dbReference type="PROSITE" id="PS50932">
    <property type="entry name" value="HTH_LACI_2"/>
    <property type="match status" value="1"/>
</dbReference>
<evidence type="ECO:0000259" key="5">
    <source>
        <dbReference type="PROSITE" id="PS50932"/>
    </source>
</evidence>
<dbReference type="SUPFAM" id="SSF47413">
    <property type="entry name" value="lambda repressor-like DNA-binding domains"/>
    <property type="match status" value="1"/>
</dbReference>
<comment type="caution">
    <text evidence="6">The sequence shown here is derived from an EMBL/GenBank/DDBJ whole genome shotgun (WGS) entry which is preliminary data.</text>
</comment>
<protein>
    <submittedName>
        <fullName evidence="6">Sucrose operon repressor</fullName>
    </submittedName>
</protein>
<dbReference type="PANTHER" id="PTHR30146:SF45">
    <property type="entry name" value="CATABOLITE REPRESSOR_ACTIVATOR"/>
    <property type="match status" value="1"/>
</dbReference>
<evidence type="ECO:0000313" key="6">
    <source>
        <dbReference type="EMBL" id="KFB90097.1"/>
    </source>
</evidence>
<dbReference type="InterPro" id="IPR012781">
    <property type="entry name" value="Fruct_sucro_rep"/>
</dbReference>
<feature type="domain" description="HTH lacI-type" evidence="5">
    <location>
        <begin position="18"/>
        <end position="75"/>
    </location>
</feature>
<dbReference type="InterPro" id="IPR000843">
    <property type="entry name" value="HTH_LacI"/>
</dbReference>
<dbReference type="Gene3D" id="3.40.50.2300">
    <property type="match status" value="2"/>
</dbReference>
<reference evidence="6 7" key="1">
    <citation type="submission" date="2014-03" db="EMBL/GenBank/DDBJ databases">
        <title>Draft genome sequence of the Serratia grimesii strain a2.</title>
        <authorList>
            <person name="Toymentseva A."/>
            <person name="Kazakov S."/>
            <person name="Giliazeva A."/>
            <person name="Ismagilova R."/>
            <person name="Shah R."/>
            <person name="Sharipova M."/>
            <person name="Khaitlina S."/>
            <person name="Mardanova A."/>
        </authorList>
    </citation>
    <scope>NUCLEOTIDE SEQUENCE [LARGE SCALE GENOMIC DNA]</scope>
    <source>
        <strain evidence="6 7">A2</strain>
    </source>
</reference>
<dbReference type="Proteomes" id="UP000028721">
    <property type="component" value="Unassembled WGS sequence"/>
</dbReference>